<comment type="subcellular location">
    <subcellularLocation>
        <location evidence="1">Nucleus membrane</location>
        <topology evidence="1">Multi-pass membrane protein</topology>
    </subcellularLocation>
</comment>
<dbReference type="Pfam" id="PF00027">
    <property type="entry name" value="cNMP_binding"/>
    <property type="match status" value="1"/>
</dbReference>
<organism evidence="16 17">
    <name type="scientific">Morus notabilis</name>
    <dbReference type="NCBI Taxonomy" id="981085"/>
    <lineage>
        <taxon>Eukaryota</taxon>
        <taxon>Viridiplantae</taxon>
        <taxon>Streptophyta</taxon>
        <taxon>Embryophyta</taxon>
        <taxon>Tracheophyta</taxon>
        <taxon>Spermatophyta</taxon>
        <taxon>Magnoliopsida</taxon>
        <taxon>eudicotyledons</taxon>
        <taxon>Gunneridae</taxon>
        <taxon>Pentapetalae</taxon>
        <taxon>rosids</taxon>
        <taxon>fabids</taxon>
        <taxon>Rosales</taxon>
        <taxon>Moraceae</taxon>
        <taxon>Moreae</taxon>
        <taxon>Morus</taxon>
    </lineage>
</organism>
<evidence type="ECO:0000256" key="8">
    <source>
        <dbReference type="ARBA" id="ARBA00023242"/>
    </source>
</evidence>
<dbReference type="GO" id="GO:0031965">
    <property type="term" value="C:nuclear membrane"/>
    <property type="evidence" value="ECO:0007669"/>
    <property type="project" value="UniProtKB-SubCell"/>
</dbReference>
<dbReference type="InterPro" id="IPR000595">
    <property type="entry name" value="cNMP-bd_dom"/>
</dbReference>
<accession>W9R814</accession>
<evidence type="ECO:0000256" key="11">
    <source>
        <dbReference type="ARBA" id="ARBA00056117"/>
    </source>
</evidence>
<dbReference type="PANTHER" id="PTHR45651">
    <property type="entry name" value="CYCLIC NUCLEOTIDE-GATED ION CHANNEL 15-RELATED-RELATED"/>
    <property type="match status" value="1"/>
</dbReference>
<dbReference type="eggNOG" id="KOG0498">
    <property type="taxonomic scope" value="Eukaryota"/>
</dbReference>
<feature type="region of interest" description="Disordered" evidence="13">
    <location>
        <begin position="726"/>
        <end position="756"/>
    </location>
</feature>
<dbReference type="SUPFAM" id="SSF81324">
    <property type="entry name" value="Voltage-gated potassium channels"/>
    <property type="match status" value="1"/>
</dbReference>
<dbReference type="GO" id="GO:0044325">
    <property type="term" value="F:transmembrane transporter binding"/>
    <property type="evidence" value="ECO:0007669"/>
    <property type="project" value="UniProtKB-ARBA"/>
</dbReference>
<evidence type="ECO:0000256" key="4">
    <source>
        <dbReference type="ARBA" id="ARBA00022692"/>
    </source>
</evidence>
<evidence type="ECO:0000313" key="17">
    <source>
        <dbReference type="Proteomes" id="UP000030645"/>
    </source>
</evidence>
<proteinExistence type="inferred from homology"/>
<dbReference type="EMBL" id="KE344440">
    <property type="protein sequence ID" value="EXB62195.1"/>
    <property type="molecule type" value="Genomic_DNA"/>
</dbReference>
<dbReference type="InterPro" id="IPR018490">
    <property type="entry name" value="cNMP-bd_dom_sf"/>
</dbReference>
<evidence type="ECO:0000256" key="7">
    <source>
        <dbReference type="ARBA" id="ARBA00023136"/>
    </source>
</evidence>
<feature type="transmembrane region" description="Helical" evidence="14">
    <location>
        <begin position="419"/>
        <end position="441"/>
    </location>
</feature>
<keyword evidence="3" id="KW-0813">Transport</keyword>
<dbReference type="InterPro" id="IPR005821">
    <property type="entry name" value="Ion_trans_dom"/>
</dbReference>
<feature type="transmembrane region" description="Helical" evidence="14">
    <location>
        <begin position="129"/>
        <end position="149"/>
    </location>
</feature>
<keyword evidence="10" id="KW-0407">Ion channel</keyword>
<evidence type="ECO:0000256" key="12">
    <source>
        <dbReference type="ARBA" id="ARBA00064416"/>
    </source>
</evidence>
<dbReference type="AlphaFoldDB" id="W9R814"/>
<keyword evidence="17" id="KW-1185">Reference proteome</keyword>
<gene>
    <name evidence="16" type="ORF">L484_017582</name>
</gene>
<dbReference type="Gene3D" id="1.10.287.630">
    <property type="entry name" value="Helix hairpin bin"/>
    <property type="match status" value="1"/>
</dbReference>
<evidence type="ECO:0000256" key="2">
    <source>
        <dbReference type="ARBA" id="ARBA00010486"/>
    </source>
</evidence>
<keyword evidence="8" id="KW-0539">Nucleus</keyword>
<evidence type="ECO:0000313" key="16">
    <source>
        <dbReference type="EMBL" id="EXB62195.1"/>
    </source>
</evidence>
<dbReference type="PANTHER" id="PTHR45651:SF94">
    <property type="entry name" value="CYCLIC NUCLEOTIDE-BINDING DOMAIN-CONTAINING PROTEIN"/>
    <property type="match status" value="1"/>
</dbReference>
<evidence type="ECO:0000256" key="14">
    <source>
        <dbReference type="SAM" id="Phobius"/>
    </source>
</evidence>
<evidence type="ECO:0000256" key="9">
    <source>
        <dbReference type="ARBA" id="ARBA00023286"/>
    </source>
</evidence>
<keyword evidence="6" id="KW-0406">Ion transport</keyword>
<dbReference type="Gene3D" id="2.60.120.10">
    <property type="entry name" value="Jelly Rolls"/>
    <property type="match status" value="1"/>
</dbReference>
<dbReference type="FunFam" id="1.10.287.630:FF:000003">
    <property type="entry name" value="Cyclic nucleotide-gated ion channel 1"/>
    <property type="match status" value="1"/>
</dbReference>
<dbReference type="SMART" id="SM00100">
    <property type="entry name" value="cNMP"/>
    <property type="match status" value="1"/>
</dbReference>
<dbReference type="SUPFAM" id="SSF51206">
    <property type="entry name" value="cAMP-binding domain-like"/>
    <property type="match status" value="1"/>
</dbReference>
<dbReference type="PROSITE" id="PS50042">
    <property type="entry name" value="CNMP_BINDING_3"/>
    <property type="match status" value="1"/>
</dbReference>
<dbReference type="CDD" id="cd00038">
    <property type="entry name" value="CAP_ED"/>
    <property type="match status" value="1"/>
</dbReference>
<reference evidence="17" key="1">
    <citation type="submission" date="2013-01" db="EMBL/GenBank/DDBJ databases">
        <title>Draft Genome Sequence of a Mulberry Tree, Morus notabilis C.K. Schneid.</title>
        <authorList>
            <person name="He N."/>
            <person name="Zhao S."/>
        </authorList>
    </citation>
    <scope>NUCLEOTIDE SEQUENCE</scope>
</reference>
<feature type="transmembrane region" description="Helical" evidence="14">
    <location>
        <begin position="287"/>
        <end position="312"/>
    </location>
</feature>
<dbReference type="Pfam" id="PF00520">
    <property type="entry name" value="Ion_trans"/>
    <property type="match status" value="1"/>
</dbReference>
<dbReference type="GO" id="GO:0005216">
    <property type="term" value="F:monoatomic ion channel activity"/>
    <property type="evidence" value="ECO:0007669"/>
    <property type="project" value="InterPro"/>
</dbReference>
<keyword evidence="5 14" id="KW-1133">Transmembrane helix</keyword>
<keyword evidence="7 14" id="KW-0472">Membrane</keyword>
<dbReference type="Gene3D" id="1.10.287.70">
    <property type="match status" value="1"/>
</dbReference>
<comment type="similarity">
    <text evidence="2">Belongs to the cyclic nucleotide-gated cation channel (TC 1.A.1.5) family.</text>
</comment>
<dbReference type="Proteomes" id="UP000030645">
    <property type="component" value="Unassembled WGS sequence"/>
</dbReference>
<comment type="subunit">
    <text evidence="12">Interacts (via N-terminus) with DMI1 (via c-terminus). The Nod factor has no effect on this interaction, implying that the complex is maintained after activation.</text>
</comment>
<feature type="compositionally biased region" description="Basic residues" evidence="13">
    <location>
        <begin position="94"/>
        <end position="105"/>
    </location>
</feature>
<feature type="region of interest" description="Disordered" evidence="13">
    <location>
        <begin position="1"/>
        <end position="63"/>
    </location>
</feature>
<sequence length="756" mass="86545">MASPSLGKPIRLLRSATESPGEPILSLPDPRRKPSSTPAKDWKSERSQISEQEFSTDGRGNYTRKARPSLRSIFGQIHGVFQRGYGRIISLRKKPTSHSVAKKPKNKEPDSRNNILDPQGSLLQLWNKIFILSCIIAVSVDPLFFYIPVLDDKKKCLSLDTSLEIIACVLRTFVDIFYILRIIFQFRTGFIAPSSRVFGRGELIDDPAAIARRYLSSYFIVDVLSILPFPQVTVLLATNHSPRGAVAKVTKDWLRIVVISQYVPRFVRIRPLFKEVTRTSGILTETAWAGAAFNLFLYMLASHMVGAFWYLFSLERVDTCWRRHFNESWGSYEYYCRKGHLQLQSNVVIDVPKSLNDSCPYIDPDDISDSKAFNFGIFIDALKSGVVASEDFRSKFFYCFWWGLRNLSSLGQNLKTSTFVAEVVFAVGISIFGLVLFSLLIGNMQKYLQSTTVRVEEMRVKRRDAEQWMSHRMLPENLRERIRRYEQYKWQETRGVEEDNLVQNLPKDLRRDIKRHLCLKLLKRVPMFEKMDEQLLDAMCNHLKPALYTEKSSIVREGDPVDEMLFIMRGTLATMTTNGGRTGFFNSVDLKAGNFCGEELLTWALDPNSATNLPTSTWTVEAKTEVEAFALKADDLKSVASQFRRLHNKQLQHTFRFYSLQWKTWAACFIQTAWRRHCKRKLDKTLCDAEDRLQDALANEAGNTPTLGATIYASRFASNALRALRQKGARSSRPPQRLPPLLPQKPAEPDFTAEGR</sequence>
<feature type="region of interest" description="Disordered" evidence="13">
    <location>
        <begin position="94"/>
        <end position="113"/>
    </location>
</feature>
<feature type="transmembrane region" description="Helical" evidence="14">
    <location>
        <begin position="161"/>
        <end position="180"/>
    </location>
</feature>
<evidence type="ECO:0000256" key="3">
    <source>
        <dbReference type="ARBA" id="ARBA00022448"/>
    </source>
</evidence>
<keyword evidence="9" id="KW-1071">Ligand-gated ion channel</keyword>
<protein>
    <submittedName>
        <fullName evidence="16">Cyclic nucleotide-gated ion channel 1</fullName>
    </submittedName>
</protein>
<name>W9R814_9ROSA</name>
<evidence type="ECO:0000256" key="13">
    <source>
        <dbReference type="SAM" id="MobiDB-lite"/>
    </source>
</evidence>
<comment type="function">
    <text evidence="11">Cyclic nucleotide-gated channel involved in the establishment of both rhizobial and mycorrhizal associations. Required for full activation of nuclear-localized Ca(2+) oscillations by Nod and Myc factors. Simultaneous activation of the K(+)-permeable channel DMI1 and the Ca(2+) channel CNGC15 can give rise to sustained Ca(2+) oscillations. May function during fertilization in both female and male gametophytic Ca(2+) signaling.</text>
</comment>
<keyword evidence="4 14" id="KW-0812">Transmembrane</keyword>
<dbReference type="FunFam" id="2.60.120.10:FF:000024">
    <property type="entry name" value="Cyclic nucleotide-gated ion channel 1"/>
    <property type="match status" value="1"/>
</dbReference>
<evidence type="ECO:0000256" key="5">
    <source>
        <dbReference type="ARBA" id="ARBA00022989"/>
    </source>
</evidence>
<feature type="domain" description="Cyclic nucleotide-binding" evidence="15">
    <location>
        <begin position="527"/>
        <end position="611"/>
    </location>
</feature>
<evidence type="ECO:0000256" key="6">
    <source>
        <dbReference type="ARBA" id="ARBA00023065"/>
    </source>
</evidence>
<evidence type="ECO:0000256" key="1">
    <source>
        <dbReference type="ARBA" id="ARBA00004232"/>
    </source>
</evidence>
<dbReference type="InterPro" id="IPR014710">
    <property type="entry name" value="RmlC-like_jellyroll"/>
</dbReference>
<evidence type="ECO:0000256" key="10">
    <source>
        <dbReference type="ARBA" id="ARBA00023303"/>
    </source>
</evidence>
<evidence type="ECO:0000259" key="15">
    <source>
        <dbReference type="PROSITE" id="PS50042"/>
    </source>
</evidence>